<keyword evidence="3" id="KW-1185">Reference proteome</keyword>
<feature type="region of interest" description="Disordered" evidence="1">
    <location>
        <begin position="24"/>
        <end position="52"/>
    </location>
</feature>
<sequence>TLSISLCLKNQTKTNFFYAEEVADEVEMESEKTEDDSDEERDVTEMEQEDTSPVELLGEITCKLSKSQEKELRKLRKMDYSWISAF</sequence>
<organism evidence="2 3">
    <name type="scientific">Strix occidentalis caurina</name>
    <name type="common">northern spotted owl</name>
    <dbReference type="NCBI Taxonomy" id="311401"/>
    <lineage>
        <taxon>Eukaryota</taxon>
        <taxon>Metazoa</taxon>
        <taxon>Chordata</taxon>
        <taxon>Craniata</taxon>
        <taxon>Vertebrata</taxon>
        <taxon>Euteleostomi</taxon>
        <taxon>Archelosauria</taxon>
        <taxon>Archosauria</taxon>
        <taxon>Dinosauria</taxon>
        <taxon>Saurischia</taxon>
        <taxon>Theropoda</taxon>
        <taxon>Coelurosauria</taxon>
        <taxon>Aves</taxon>
        <taxon>Neognathae</taxon>
        <taxon>Neoaves</taxon>
        <taxon>Telluraves</taxon>
        <taxon>Strigiformes</taxon>
        <taxon>Strigidae</taxon>
        <taxon>Strix</taxon>
    </lineage>
</organism>
<protein>
    <submittedName>
        <fullName evidence="2">Uncharacterized protein</fullName>
    </submittedName>
</protein>
<dbReference type="AlphaFoldDB" id="A0A8D0EXF1"/>
<evidence type="ECO:0000313" key="2">
    <source>
        <dbReference type="Ensembl" id="ENSSOCP00000007204.1"/>
    </source>
</evidence>
<dbReference type="Ensembl" id="ENSSOCT00000007382.1">
    <property type="protein sequence ID" value="ENSSOCP00000007204.1"/>
    <property type="gene ID" value="ENSSOCG00000005539.1"/>
</dbReference>
<dbReference type="Proteomes" id="UP000694551">
    <property type="component" value="Unplaced"/>
</dbReference>
<proteinExistence type="predicted"/>
<evidence type="ECO:0000313" key="3">
    <source>
        <dbReference type="Proteomes" id="UP000694551"/>
    </source>
</evidence>
<reference evidence="2" key="1">
    <citation type="submission" date="2025-08" db="UniProtKB">
        <authorList>
            <consortium name="Ensembl"/>
        </authorList>
    </citation>
    <scope>IDENTIFICATION</scope>
</reference>
<evidence type="ECO:0000256" key="1">
    <source>
        <dbReference type="SAM" id="MobiDB-lite"/>
    </source>
</evidence>
<accession>A0A8D0EXF1</accession>
<reference evidence="2" key="2">
    <citation type="submission" date="2025-09" db="UniProtKB">
        <authorList>
            <consortium name="Ensembl"/>
        </authorList>
    </citation>
    <scope>IDENTIFICATION</scope>
</reference>
<name>A0A8D0EXF1_STROC</name>